<sequence length="47" mass="5724">MNPDLIHVYQEQVTDLKQFLQAKQQEKQKKKDKQKEQQKGKDLLKRN</sequence>
<evidence type="ECO:0000256" key="1">
    <source>
        <dbReference type="SAM" id="MobiDB-lite"/>
    </source>
</evidence>
<organism evidence="2 3">
    <name type="scientific">Ambispora gerdemannii</name>
    <dbReference type="NCBI Taxonomy" id="144530"/>
    <lineage>
        <taxon>Eukaryota</taxon>
        <taxon>Fungi</taxon>
        <taxon>Fungi incertae sedis</taxon>
        <taxon>Mucoromycota</taxon>
        <taxon>Glomeromycotina</taxon>
        <taxon>Glomeromycetes</taxon>
        <taxon>Archaeosporales</taxon>
        <taxon>Ambisporaceae</taxon>
        <taxon>Ambispora</taxon>
    </lineage>
</organism>
<feature type="region of interest" description="Disordered" evidence="1">
    <location>
        <begin position="23"/>
        <end position="47"/>
    </location>
</feature>
<evidence type="ECO:0000313" key="3">
    <source>
        <dbReference type="Proteomes" id="UP000789831"/>
    </source>
</evidence>
<proteinExistence type="predicted"/>
<comment type="caution">
    <text evidence="2">The sequence shown here is derived from an EMBL/GenBank/DDBJ whole genome shotgun (WGS) entry which is preliminary data.</text>
</comment>
<dbReference type="AlphaFoldDB" id="A0A9N9FEL2"/>
<dbReference type="Proteomes" id="UP000789831">
    <property type="component" value="Unassembled WGS sequence"/>
</dbReference>
<reference evidence="2" key="1">
    <citation type="submission" date="2021-06" db="EMBL/GenBank/DDBJ databases">
        <authorList>
            <person name="Kallberg Y."/>
            <person name="Tangrot J."/>
            <person name="Rosling A."/>
        </authorList>
    </citation>
    <scope>NUCLEOTIDE SEQUENCE</scope>
    <source>
        <strain evidence="2">MT106</strain>
    </source>
</reference>
<gene>
    <name evidence="2" type="ORF">AGERDE_LOCUS5669</name>
</gene>
<dbReference type="EMBL" id="CAJVPL010000792">
    <property type="protein sequence ID" value="CAG8530111.1"/>
    <property type="molecule type" value="Genomic_DNA"/>
</dbReference>
<name>A0A9N9FEL2_9GLOM</name>
<keyword evidence="3" id="KW-1185">Reference proteome</keyword>
<protein>
    <submittedName>
        <fullName evidence="2">10986_t:CDS:1</fullName>
    </submittedName>
</protein>
<accession>A0A9N9FEL2</accession>
<feature type="compositionally biased region" description="Basic and acidic residues" evidence="1">
    <location>
        <begin position="24"/>
        <end position="47"/>
    </location>
</feature>
<evidence type="ECO:0000313" key="2">
    <source>
        <dbReference type="EMBL" id="CAG8530111.1"/>
    </source>
</evidence>